<dbReference type="Proteomes" id="UP000280791">
    <property type="component" value="Unassembled WGS sequence"/>
</dbReference>
<organism evidence="1 2">
    <name type="scientific">Planococcus citreus</name>
    <dbReference type="NCBI Taxonomy" id="1373"/>
    <lineage>
        <taxon>Bacteria</taxon>
        <taxon>Bacillati</taxon>
        <taxon>Bacillota</taxon>
        <taxon>Bacilli</taxon>
        <taxon>Bacillales</taxon>
        <taxon>Caryophanaceae</taxon>
        <taxon>Planococcus</taxon>
    </lineage>
</organism>
<proteinExistence type="predicted"/>
<dbReference type="RefSeq" id="WP_121297688.1">
    <property type="nucleotide sequence ID" value="NZ_QBEW01000043.1"/>
</dbReference>
<accession>A0A497YGP1</accession>
<protein>
    <submittedName>
        <fullName evidence="1">Uncharacterized protein</fullName>
    </submittedName>
</protein>
<comment type="caution">
    <text evidence="1">The sequence shown here is derived from an EMBL/GenBank/DDBJ whole genome shotgun (WGS) entry which is preliminary data.</text>
</comment>
<gene>
    <name evidence="1" type="ORF">DFR62_0270</name>
</gene>
<dbReference type="OrthoDB" id="9939235at2"/>
<dbReference type="EMBL" id="RCCP01000001">
    <property type="protein sequence ID" value="RLJ90128.1"/>
    <property type="molecule type" value="Genomic_DNA"/>
</dbReference>
<name>A0A497YGP1_9BACL</name>
<keyword evidence="2" id="KW-1185">Reference proteome</keyword>
<reference evidence="1 2" key="1">
    <citation type="submission" date="2018-10" db="EMBL/GenBank/DDBJ databases">
        <title>Genomic Encyclopedia of Type Strains, Phase IV (KMG-IV): sequencing the most valuable type-strain genomes for metagenomic binning, comparative biology and taxonomic classification.</title>
        <authorList>
            <person name="Goeker M."/>
        </authorList>
    </citation>
    <scope>NUCLEOTIDE SEQUENCE [LARGE SCALE GENOMIC DNA]</scope>
    <source>
        <strain evidence="1 2">DSM 20549</strain>
    </source>
</reference>
<evidence type="ECO:0000313" key="2">
    <source>
        <dbReference type="Proteomes" id="UP000280791"/>
    </source>
</evidence>
<evidence type="ECO:0000313" key="1">
    <source>
        <dbReference type="EMBL" id="RLJ90128.1"/>
    </source>
</evidence>
<dbReference type="AlphaFoldDB" id="A0A497YGP1"/>
<sequence length="65" mass="7402">MPVTEEVKYLKSIDGTLKDILKELKRQGRENRVIEIDGKVVAQAIAPDLEMMNRAQKAMRGYQPS</sequence>